<name>A0A9J6B3G4_SOLCO</name>
<keyword evidence="2" id="KW-1185">Reference proteome</keyword>
<protein>
    <submittedName>
        <fullName evidence="1">Uncharacterized protein</fullName>
    </submittedName>
</protein>
<evidence type="ECO:0000313" key="2">
    <source>
        <dbReference type="Proteomes" id="UP000824120"/>
    </source>
</evidence>
<evidence type="ECO:0000313" key="1">
    <source>
        <dbReference type="EMBL" id="KAG5630927.1"/>
    </source>
</evidence>
<dbReference type="AlphaFoldDB" id="A0A9J6B3G4"/>
<organism evidence="1 2">
    <name type="scientific">Solanum commersonii</name>
    <name type="common">Commerson's wild potato</name>
    <name type="synonym">Commerson's nightshade</name>
    <dbReference type="NCBI Taxonomy" id="4109"/>
    <lineage>
        <taxon>Eukaryota</taxon>
        <taxon>Viridiplantae</taxon>
        <taxon>Streptophyta</taxon>
        <taxon>Embryophyta</taxon>
        <taxon>Tracheophyta</taxon>
        <taxon>Spermatophyta</taxon>
        <taxon>Magnoliopsida</taxon>
        <taxon>eudicotyledons</taxon>
        <taxon>Gunneridae</taxon>
        <taxon>Pentapetalae</taxon>
        <taxon>asterids</taxon>
        <taxon>lamiids</taxon>
        <taxon>Solanales</taxon>
        <taxon>Solanaceae</taxon>
        <taxon>Solanoideae</taxon>
        <taxon>Solaneae</taxon>
        <taxon>Solanum</taxon>
    </lineage>
</organism>
<proteinExistence type="predicted"/>
<dbReference type="EMBL" id="JACXVP010000001">
    <property type="protein sequence ID" value="KAG5630927.1"/>
    <property type="molecule type" value="Genomic_DNA"/>
</dbReference>
<dbReference type="Proteomes" id="UP000824120">
    <property type="component" value="Chromosome 1"/>
</dbReference>
<sequence>MYSGDVSISRSFCPHCNIPKSSIGQFTTREGGCVTLVDNVTHTEWPISVDIQLGSPLLVVDSENHNKSSILLCDDEES</sequence>
<gene>
    <name evidence="1" type="ORF">H5410_002644</name>
</gene>
<accession>A0A9J6B3G4</accession>
<comment type="caution">
    <text evidence="1">The sequence shown here is derived from an EMBL/GenBank/DDBJ whole genome shotgun (WGS) entry which is preliminary data.</text>
</comment>
<reference evidence="1 2" key="1">
    <citation type="submission" date="2020-09" db="EMBL/GenBank/DDBJ databases">
        <title>De no assembly of potato wild relative species, Solanum commersonii.</title>
        <authorList>
            <person name="Cho K."/>
        </authorList>
    </citation>
    <scope>NUCLEOTIDE SEQUENCE [LARGE SCALE GENOMIC DNA]</scope>
    <source>
        <strain evidence="1">LZ3.2</strain>
        <tissue evidence="1">Leaf</tissue>
    </source>
</reference>